<dbReference type="RefSeq" id="WP_199384884.1">
    <property type="nucleotide sequence ID" value="NZ_JAEMHM010000011.1"/>
</dbReference>
<dbReference type="PANTHER" id="PTHR12083">
    <property type="entry name" value="BIFUNCTIONAL POLYNUCLEOTIDE PHOSPHATASE/KINASE"/>
    <property type="match status" value="1"/>
</dbReference>
<dbReference type="GO" id="GO:0006281">
    <property type="term" value="P:DNA repair"/>
    <property type="evidence" value="ECO:0007669"/>
    <property type="project" value="TreeGrafter"/>
</dbReference>
<name>A0A8J7M0M7_9BACT</name>
<dbReference type="AlphaFoldDB" id="A0A8J7M0M7"/>
<dbReference type="PANTHER" id="PTHR12083:SF9">
    <property type="entry name" value="BIFUNCTIONAL POLYNUCLEOTIDE PHOSPHATASE_KINASE"/>
    <property type="match status" value="1"/>
</dbReference>
<protein>
    <recommendedName>
        <fullName evidence="3">Kinase</fullName>
    </recommendedName>
</protein>
<accession>A0A8J7M0M7</accession>
<comment type="caution">
    <text evidence="1">The sequence shown here is derived from an EMBL/GenBank/DDBJ whole genome shotgun (WGS) entry which is preliminary data.</text>
</comment>
<evidence type="ECO:0000313" key="1">
    <source>
        <dbReference type="EMBL" id="MBJ6725997.1"/>
    </source>
</evidence>
<dbReference type="GO" id="GO:0046403">
    <property type="term" value="F:polynucleotide 3'-phosphatase activity"/>
    <property type="evidence" value="ECO:0007669"/>
    <property type="project" value="TreeGrafter"/>
</dbReference>
<dbReference type="Proteomes" id="UP000636888">
    <property type="component" value="Unassembled WGS sequence"/>
</dbReference>
<dbReference type="EMBL" id="JAEMHM010000011">
    <property type="protein sequence ID" value="MBJ6725997.1"/>
    <property type="molecule type" value="Genomic_DNA"/>
</dbReference>
<keyword evidence="2" id="KW-1185">Reference proteome</keyword>
<proteinExistence type="predicted"/>
<sequence length="160" mass="17705">MKRAPSAIILIGIPAAGKTTFYRARFFDTHLRISLDQLQSRRREQLVLDACLAGGISFVSDNTNATVAVRERFIVAAGAAGYRVIGYYFSSQLPDALLRNRLREAKARIPDAGVCGIAGRLELPTLAEGFEELWFVRMAEEGGFVIEPWREEDIGNGTRS</sequence>
<reference evidence="1" key="1">
    <citation type="submission" date="2020-12" db="EMBL/GenBank/DDBJ databases">
        <title>Geomonas sp. Red875, isolated from river sediment.</title>
        <authorList>
            <person name="Xu Z."/>
            <person name="Zhang Z."/>
            <person name="Masuda Y."/>
            <person name="Itoh H."/>
            <person name="Senoo K."/>
        </authorList>
    </citation>
    <scope>NUCLEOTIDE SEQUENCE</scope>
    <source>
        <strain evidence="1">Red875</strain>
    </source>
</reference>
<dbReference type="GO" id="GO:0046404">
    <property type="term" value="F:ATP-dependent polydeoxyribonucleotide 5'-hydroxyl-kinase activity"/>
    <property type="evidence" value="ECO:0007669"/>
    <property type="project" value="TreeGrafter"/>
</dbReference>
<gene>
    <name evidence="1" type="ORF">JFN93_14865</name>
</gene>
<dbReference type="InterPro" id="IPR027417">
    <property type="entry name" value="P-loop_NTPase"/>
</dbReference>
<dbReference type="Gene3D" id="3.40.50.300">
    <property type="entry name" value="P-loop containing nucleotide triphosphate hydrolases"/>
    <property type="match status" value="1"/>
</dbReference>
<evidence type="ECO:0000313" key="2">
    <source>
        <dbReference type="Proteomes" id="UP000636888"/>
    </source>
</evidence>
<dbReference type="SUPFAM" id="SSF52540">
    <property type="entry name" value="P-loop containing nucleoside triphosphate hydrolases"/>
    <property type="match status" value="1"/>
</dbReference>
<dbReference type="GO" id="GO:0003690">
    <property type="term" value="F:double-stranded DNA binding"/>
    <property type="evidence" value="ECO:0007669"/>
    <property type="project" value="TreeGrafter"/>
</dbReference>
<evidence type="ECO:0008006" key="3">
    <source>
        <dbReference type="Google" id="ProtNLM"/>
    </source>
</evidence>
<organism evidence="1 2">
    <name type="scientific">Geomesophilobacter sediminis</name>
    <dbReference type="NCBI Taxonomy" id="2798584"/>
    <lineage>
        <taxon>Bacteria</taxon>
        <taxon>Pseudomonadati</taxon>
        <taxon>Thermodesulfobacteriota</taxon>
        <taxon>Desulfuromonadia</taxon>
        <taxon>Geobacterales</taxon>
        <taxon>Geobacteraceae</taxon>
        <taxon>Geomesophilobacter</taxon>
    </lineage>
</organism>